<protein>
    <submittedName>
        <fullName evidence="2">Uncharacterized protein</fullName>
    </submittedName>
</protein>
<dbReference type="EMBL" id="LGRX02020797">
    <property type="protein sequence ID" value="KAK3257253.1"/>
    <property type="molecule type" value="Genomic_DNA"/>
</dbReference>
<comment type="caution">
    <text evidence="2">The sequence shown here is derived from an EMBL/GenBank/DDBJ whole genome shotgun (WGS) entry which is preliminary data.</text>
</comment>
<feature type="compositionally biased region" description="Gly residues" evidence="1">
    <location>
        <begin position="186"/>
        <end position="195"/>
    </location>
</feature>
<evidence type="ECO:0000313" key="3">
    <source>
        <dbReference type="Proteomes" id="UP001190700"/>
    </source>
</evidence>
<feature type="region of interest" description="Disordered" evidence="1">
    <location>
        <begin position="1"/>
        <end position="28"/>
    </location>
</feature>
<feature type="region of interest" description="Disordered" evidence="1">
    <location>
        <begin position="172"/>
        <end position="195"/>
    </location>
</feature>
<proteinExistence type="predicted"/>
<dbReference type="AlphaFoldDB" id="A0AAE0KQR3"/>
<feature type="compositionally biased region" description="Basic and acidic residues" evidence="1">
    <location>
        <begin position="172"/>
        <end position="185"/>
    </location>
</feature>
<gene>
    <name evidence="2" type="ORF">CYMTET_33651</name>
</gene>
<reference evidence="2 3" key="1">
    <citation type="journal article" date="2015" name="Genome Biol. Evol.">
        <title>Comparative Genomics of a Bacterivorous Green Alga Reveals Evolutionary Causalities and Consequences of Phago-Mixotrophic Mode of Nutrition.</title>
        <authorList>
            <person name="Burns J.A."/>
            <person name="Paasch A."/>
            <person name="Narechania A."/>
            <person name="Kim E."/>
        </authorList>
    </citation>
    <scope>NUCLEOTIDE SEQUENCE [LARGE SCALE GENOMIC DNA]</scope>
    <source>
        <strain evidence="2 3">PLY_AMNH</strain>
    </source>
</reference>
<accession>A0AAE0KQR3</accession>
<organism evidence="2 3">
    <name type="scientific">Cymbomonas tetramitiformis</name>
    <dbReference type="NCBI Taxonomy" id="36881"/>
    <lineage>
        <taxon>Eukaryota</taxon>
        <taxon>Viridiplantae</taxon>
        <taxon>Chlorophyta</taxon>
        <taxon>Pyramimonadophyceae</taxon>
        <taxon>Pyramimonadales</taxon>
        <taxon>Pyramimonadaceae</taxon>
        <taxon>Cymbomonas</taxon>
    </lineage>
</organism>
<name>A0AAE0KQR3_9CHLO</name>
<sequence length="195" mass="21264">MAPKVKTGGSRSASGALPDQFQDAETKVDAGATESQLLAAVQQLSQETCALAVYMEAVETEQVEARISQLKEEDITEASFRLLHTVQDIARNLRDRHTMPQLYVEREANPGRCAATSTAHLELVEDPPTQAGTVTSDVFNRWFREVEDLKSMHNLKHAAGRGLRGFSAKESLKWKDRDRADRGDGKGSGGKGAGP</sequence>
<evidence type="ECO:0000256" key="1">
    <source>
        <dbReference type="SAM" id="MobiDB-lite"/>
    </source>
</evidence>
<keyword evidence="3" id="KW-1185">Reference proteome</keyword>
<evidence type="ECO:0000313" key="2">
    <source>
        <dbReference type="EMBL" id="KAK3257253.1"/>
    </source>
</evidence>
<dbReference type="Proteomes" id="UP001190700">
    <property type="component" value="Unassembled WGS sequence"/>
</dbReference>